<protein>
    <submittedName>
        <fullName evidence="1">DUF3046 domain-containing protein</fullName>
    </submittedName>
</protein>
<dbReference type="RefSeq" id="WP_192037858.1">
    <property type="nucleotide sequence ID" value="NZ_JACYWE010000001.1"/>
</dbReference>
<gene>
    <name evidence="1" type="ORF">HT102_02800</name>
</gene>
<proteinExistence type="predicted"/>
<organism evidence="1 2">
    <name type="scientific">Lolliginicoccus lacisalsi</name>
    <dbReference type="NCBI Taxonomy" id="2742202"/>
    <lineage>
        <taxon>Bacteria</taxon>
        <taxon>Bacillati</taxon>
        <taxon>Actinomycetota</taxon>
        <taxon>Actinomycetes</taxon>
        <taxon>Mycobacteriales</taxon>
        <taxon>Hoyosellaceae</taxon>
        <taxon>Lolliginicoccus</taxon>
    </lineage>
</organism>
<dbReference type="Proteomes" id="UP000642993">
    <property type="component" value="Unassembled WGS sequence"/>
</dbReference>
<sequence length="64" mass="7047">MRLTDFQGKVESCLGARLGPTLLRDHVLTSLGGVTAERAISSGVSLREVWHALCDEFDVPELHR</sequence>
<dbReference type="EMBL" id="JACYWE010000001">
    <property type="protein sequence ID" value="MBD8505418.1"/>
    <property type="molecule type" value="Genomic_DNA"/>
</dbReference>
<evidence type="ECO:0000313" key="2">
    <source>
        <dbReference type="Proteomes" id="UP000642993"/>
    </source>
</evidence>
<keyword evidence="2" id="KW-1185">Reference proteome</keyword>
<name>A0A927J9Z4_9ACTN</name>
<dbReference type="InterPro" id="IPR021408">
    <property type="entry name" value="DUF3046"/>
</dbReference>
<dbReference type="AlphaFoldDB" id="A0A927J9Z4"/>
<comment type="caution">
    <text evidence="1">The sequence shown here is derived from an EMBL/GenBank/DDBJ whole genome shotgun (WGS) entry which is preliminary data.</text>
</comment>
<accession>A0A927J9Z4</accession>
<dbReference type="Pfam" id="PF11248">
    <property type="entry name" value="DUF3046"/>
    <property type="match status" value="1"/>
</dbReference>
<evidence type="ECO:0000313" key="1">
    <source>
        <dbReference type="EMBL" id="MBD8505418.1"/>
    </source>
</evidence>
<reference evidence="1" key="1">
    <citation type="submission" date="2020-09" db="EMBL/GenBank/DDBJ databases">
        <title>Hoyosella lacisalsi sp. nov., a halotolerant actinobacterium isolated from soil of Lake Gudzhirganskoe.</title>
        <authorList>
            <person name="Yang Q."/>
            <person name="Guo P.Y."/>
            <person name="Liu S.W."/>
            <person name="Li F.N."/>
            <person name="Sun C.H."/>
        </authorList>
    </citation>
    <scope>NUCLEOTIDE SEQUENCE</scope>
    <source>
        <strain evidence="1">G463</strain>
    </source>
</reference>